<comment type="caution">
    <text evidence="5">Lacks conserved residue(s) required for the propagation of feature annotation.</text>
</comment>
<comment type="caution">
    <text evidence="8">The sequence shown here is derived from an EMBL/GenBank/DDBJ whole genome shotgun (WGS) entry which is preliminary data.</text>
</comment>
<accession>A0A443SQL7</accession>
<keyword evidence="3 5" id="KW-1015">Disulfide bond</keyword>
<feature type="domain" description="Sushi" evidence="7">
    <location>
        <begin position="7"/>
        <end position="65"/>
    </location>
</feature>
<evidence type="ECO:0000256" key="2">
    <source>
        <dbReference type="ARBA" id="ARBA00022737"/>
    </source>
</evidence>
<evidence type="ECO:0000256" key="5">
    <source>
        <dbReference type="PROSITE-ProRule" id="PRU00302"/>
    </source>
</evidence>
<dbReference type="PANTHER" id="PTHR19325:SF560">
    <property type="entry name" value="SUSHI, VON WILLEBRAND FACTOR TYPE A, EGF AND PENTRAXIN DOMAIN-CONTAINING PROTEIN 1"/>
    <property type="match status" value="1"/>
</dbReference>
<dbReference type="SUPFAM" id="SSF57535">
    <property type="entry name" value="Complement control module/SCR domain"/>
    <property type="match status" value="12"/>
</dbReference>
<evidence type="ECO:0000256" key="6">
    <source>
        <dbReference type="SAM" id="MobiDB-lite"/>
    </source>
</evidence>
<keyword evidence="9" id="KW-1185">Reference proteome</keyword>
<gene>
    <name evidence="8" type="ORF">B4U80_12691</name>
</gene>
<dbReference type="Pfam" id="PF00084">
    <property type="entry name" value="Sushi"/>
    <property type="match status" value="12"/>
</dbReference>
<dbReference type="EMBL" id="NCKV01000749">
    <property type="protein sequence ID" value="RWS29830.1"/>
    <property type="molecule type" value="Genomic_DNA"/>
</dbReference>
<dbReference type="AlphaFoldDB" id="A0A443SQL7"/>
<feature type="disulfide bond" evidence="5">
    <location>
        <begin position="164"/>
        <end position="191"/>
    </location>
</feature>
<feature type="domain" description="Sushi" evidence="7">
    <location>
        <begin position="492"/>
        <end position="552"/>
    </location>
</feature>
<feature type="disulfide bond" evidence="5">
    <location>
        <begin position="433"/>
        <end position="476"/>
    </location>
</feature>
<feature type="domain" description="Sushi" evidence="7">
    <location>
        <begin position="135"/>
        <end position="193"/>
    </location>
</feature>
<dbReference type="PROSITE" id="PS50923">
    <property type="entry name" value="SUSHI"/>
    <property type="match status" value="11"/>
</dbReference>
<feature type="domain" description="Sushi" evidence="7">
    <location>
        <begin position="196"/>
        <end position="251"/>
    </location>
</feature>
<dbReference type="InterPro" id="IPR050350">
    <property type="entry name" value="Compl-Cell_Adhes-Reg"/>
</dbReference>
<dbReference type="InterPro" id="IPR000436">
    <property type="entry name" value="Sushi_SCR_CCP_dom"/>
</dbReference>
<dbReference type="VEuPathDB" id="VectorBase:LDEU002212"/>
<feature type="domain" description="Sushi" evidence="7">
    <location>
        <begin position="68"/>
        <end position="126"/>
    </location>
</feature>
<dbReference type="InterPro" id="IPR035976">
    <property type="entry name" value="Sushi/SCR/CCP_sf"/>
</dbReference>
<evidence type="ECO:0000259" key="7">
    <source>
        <dbReference type="PROSITE" id="PS50923"/>
    </source>
</evidence>
<proteinExistence type="predicted"/>
<feature type="domain" description="Sushi" evidence="7">
    <location>
        <begin position="371"/>
        <end position="430"/>
    </location>
</feature>
<feature type="domain" description="Sushi" evidence="7">
    <location>
        <begin position="431"/>
        <end position="491"/>
    </location>
</feature>
<feature type="disulfide bond" evidence="5">
    <location>
        <begin position="644"/>
        <end position="671"/>
    </location>
</feature>
<evidence type="ECO:0000256" key="4">
    <source>
        <dbReference type="ARBA" id="ARBA00023180"/>
    </source>
</evidence>
<keyword evidence="4" id="KW-0325">Glycoprotein</keyword>
<dbReference type="STRING" id="299467.A0A443SQL7"/>
<sequence>MCLNKFIQCPLLSPPKNGKYAKPCFNYAGAECLFLCNNGFKLIGNNTNVCTTNKGWTQSLPVCVSEKQTCEPLRVPDNAELVGTCTTEEGSKCRFKCKNGFEMSSGSPVLTCIKSKWSQTVPVCIQPTIATTETQMCSSLSKPVNGIISGNCSGHFQDSCTFICEAGFFLNGTKTITCQTNRQWSAEIPNCISSCHSLNPPTNGYLSGKCVHAKDGDVCEFSCSQGYKLNGHKLLKCVSQHWDSEIPICERVICPHFNTIANGRLIGNCALTVINSVCSVFCNTGYVLTGAQDLVCTANGWSSNLPECRPITCPPLSNPENALMHGKCEQSSLNDLCSFSCKKGYALVGNSTLMCMTDGKWDSTVPHCIAVGCSTLQPPTNGSMNGDCSGEIGNGKQCKFSCDKCFTLHGKEVLTCNTTNWDSSPPLCQRISCTQLSAPQNGYISGDCDKKYYCGSSCYFSCKSGYAINGVSKLDCNPNGQWSSKMPSCEPIGCQSLSPPTNGEMTGDCTDRVAAGKKCKFSCKHCYSLVGVSTVTCESSGKWNSPVPSCNVVNCSPLNAPENGDISGNCNPGICGSKCQVSCKPGFILKNAESSVLHCLPHAKWDLSVSQCLRSCPTIVHPANGYTSGVCVNAVEGNECIIRCKANFQLNGNDKIQCLRNGVWSAQPGNCTQGCTGIDAPYGGVWISQCQTRSIECPQTCVGYPGQKCTLVCSRGYHLIGSATTVCNPKTHQWNPAPPRCQVNSNESKRSLGSSKKTG</sequence>
<dbReference type="Gene3D" id="2.10.70.10">
    <property type="entry name" value="Complement Module, domain 1"/>
    <property type="match status" value="12"/>
</dbReference>
<feature type="disulfide bond" evidence="5">
    <location>
        <begin position="373"/>
        <end position="416"/>
    </location>
</feature>
<dbReference type="PANTHER" id="PTHR19325">
    <property type="entry name" value="COMPLEMENT COMPONENT-RELATED SUSHI DOMAIN-CONTAINING"/>
    <property type="match status" value="1"/>
</dbReference>
<feature type="domain" description="Sushi" evidence="7">
    <location>
        <begin position="252"/>
        <end position="310"/>
    </location>
</feature>
<dbReference type="OrthoDB" id="6514342at2759"/>
<feature type="domain" description="Sushi" evidence="7">
    <location>
        <begin position="311"/>
        <end position="370"/>
    </location>
</feature>
<feature type="disulfide bond" evidence="5">
    <location>
        <begin position="341"/>
        <end position="368"/>
    </location>
</feature>
<feature type="disulfide bond" evidence="5">
    <location>
        <begin position="462"/>
        <end position="489"/>
    </location>
</feature>
<feature type="domain" description="Sushi" evidence="7">
    <location>
        <begin position="688"/>
        <end position="743"/>
    </location>
</feature>
<feature type="region of interest" description="Disordered" evidence="6">
    <location>
        <begin position="738"/>
        <end position="759"/>
    </location>
</feature>
<organism evidence="8 9">
    <name type="scientific">Leptotrombidium deliense</name>
    <dbReference type="NCBI Taxonomy" id="299467"/>
    <lineage>
        <taxon>Eukaryota</taxon>
        <taxon>Metazoa</taxon>
        <taxon>Ecdysozoa</taxon>
        <taxon>Arthropoda</taxon>
        <taxon>Chelicerata</taxon>
        <taxon>Arachnida</taxon>
        <taxon>Acari</taxon>
        <taxon>Acariformes</taxon>
        <taxon>Trombidiformes</taxon>
        <taxon>Prostigmata</taxon>
        <taxon>Anystina</taxon>
        <taxon>Parasitengona</taxon>
        <taxon>Trombiculoidea</taxon>
        <taxon>Trombiculidae</taxon>
        <taxon>Leptotrombidium</taxon>
    </lineage>
</organism>
<feature type="disulfide bond" evidence="5">
    <location>
        <begin position="97"/>
        <end position="124"/>
    </location>
</feature>
<keyword evidence="1 5" id="KW-0768">Sushi</keyword>
<keyword evidence="2" id="KW-0677">Repeat</keyword>
<feature type="disulfide bond" evidence="5">
    <location>
        <begin position="523"/>
        <end position="550"/>
    </location>
</feature>
<evidence type="ECO:0000256" key="1">
    <source>
        <dbReference type="ARBA" id="ARBA00022659"/>
    </source>
</evidence>
<evidence type="ECO:0000256" key="3">
    <source>
        <dbReference type="ARBA" id="ARBA00023157"/>
    </source>
</evidence>
<reference evidence="8 9" key="1">
    <citation type="journal article" date="2018" name="Gigascience">
        <title>Genomes of trombidid mites reveal novel predicted allergens and laterally-transferred genes associated with secondary metabolism.</title>
        <authorList>
            <person name="Dong X."/>
            <person name="Chaisiri K."/>
            <person name="Xia D."/>
            <person name="Armstrong S.D."/>
            <person name="Fang Y."/>
            <person name="Donnelly M.J."/>
            <person name="Kadowaki T."/>
            <person name="McGarry J.W."/>
            <person name="Darby A.C."/>
            <person name="Makepeace B.L."/>
        </authorList>
    </citation>
    <scope>NUCLEOTIDE SEQUENCE [LARGE SCALE GENOMIC DNA]</scope>
    <source>
        <strain evidence="8">UoL-UT</strain>
    </source>
</reference>
<feature type="domain" description="Sushi" evidence="7">
    <location>
        <begin position="614"/>
        <end position="673"/>
    </location>
</feature>
<dbReference type="Proteomes" id="UP000288716">
    <property type="component" value="Unassembled WGS sequence"/>
</dbReference>
<dbReference type="CDD" id="cd00033">
    <property type="entry name" value="CCP"/>
    <property type="match status" value="12"/>
</dbReference>
<evidence type="ECO:0000313" key="8">
    <source>
        <dbReference type="EMBL" id="RWS29830.1"/>
    </source>
</evidence>
<dbReference type="SMART" id="SM00032">
    <property type="entry name" value="CCP"/>
    <property type="match status" value="12"/>
</dbReference>
<name>A0A443SQL7_9ACAR</name>
<evidence type="ECO:0000313" key="9">
    <source>
        <dbReference type="Proteomes" id="UP000288716"/>
    </source>
</evidence>
<feature type="disulfide bond" evidence="5">
    <location>
        <begin position="494"/>
        <end position="537"/>
    </location>
</feature>
<feature type="compositionally biased region" description="Polar residues" evidence="6">
    <location>
        <begin position="742"/>
        <end position="759"/>
    </location>
</feature>
<protein>
    <recommendedName>
        <fullName evidence="7">Sushi domain-containing protein</fullName>
    </recommendedName>
</protein>
<feature type="disulfide bond" evidence="5">
    <location>
        <begin position="36"/>
        <end position="63"/>
    </location>
</feature>